<dbReference type="GO" id="GO:0015074">
    <property type="term" value="P:DNA integration"/>
    <property type="evidence" value="ECO:0007669"/>
    <property type="project" value="InterPro"/>
</dbReference>
<dbReference type="Proteomes" id="UP000007635">
    <property type="component" value="Chromosome I"/>
</dbReference>
<protein>
    <recommendedName>
        <fullName evidence="1">Integrase catalytic domain-containing protein</fullName>
    </recommendedName>
</protein>
<keyword evidence="3" id="KW-1185">Reference proteome</keyword>
<dbReference type="PROSITE" id="PS50994">
    <property type="entry name" value="INTEGRASE"/>
    <property type="match status" value="1"/>
</dbReference>
<evidence type="ECO:0000313" key="3">
    <source>
        <dbReference type="Proteomes" id="UP000007635"/>
    </source>
</evidence>
<sequence>MEEEVQGFHSGCVVCSLKKDKIEAKAPLNPIVVSYPLEVVALDFLSLGRPTDAYQNILVMTDMFTRYAWAVPTRDQTAKTTVRAIWSHVIQTFGCPGRFHSDMGPNFESTLMQQLCAMYGVTKSRTTPYHPAGNGRVERLNQTVLNLLRTLRGEKRNRWAEHVQELLQAYNNTVHSSTGFAPAYLMFGRHLRLPVDVELGVAPHQSRLALSGWVEDHHQKLTLAYKLARERMGHAAERDKRSYDRKAQALSLLPGERVWVRDRNRQGQGKIRSWWNPEPYVVVSLVGDSGVVYKVRPESGGKVRTQHRNALKPCITPVNVIPEPGTIVETEAEVDPLPFGFYVVPAFEPPEVGADILPPEPPAEVVDNALRRSARATRGLPPSRYRH</sequence>
<name>A0AAQ4QIU1_GASAC</name>
<dbReference type="PANTHER" id="PTHR37984:SF15">
    <property type="entry name" value="INTEGRASE CATALYTIC DOMAIN-CONTAINING PROTEIN"/>
    <property type="match status" value="1"/>
</dbReference>
<dbReference type="AlphaFoldDB" id="A0AAQ4QIU1"/>
<feature type="domain" description="Integrase catalytic" evidence="1">
    <location>
        <begin position="32"/>
        <end position="190"/>
    </location>
</feature>
<dbReference type="Pfam" id="PF00665">
    <property type="entry name" value="rve"/>
    <property type="match status" value="1"/>
</dbReference>
<dbReference type="FunFam" id="3.30.420.10:FF:000032">
    <property type="entry name" value="Retrovirus-related Pol polyprotein from transposon 297-like Protein"/>
    <property type="match status" value="1"/>
</dbReference>
<dbReference type="InterPro" id="IPR012337">
    <property type="entry name" value="RNaseH-like_sf"/>
</dbReference>
<dbReference type="SUPFAM" id="SSF53098">
    <property type="entry name" value="Ribonuclease H-like"/>
    <property type="match status" value="1"/>
</dbReference>
<dbReference type="GO" id="GO:0003676">
    <property type="term" value="F:nucleic acid binding"/>
    <property type="evidence" value="ECO:0007669"/>
    <property type="project" value="InterPro"/>
</dbReference>
<dbReference type="Ensembl" id="ENSGACT00000046328.1">
    <property type="protein sequence ID" value="ENSGACP00000051156.1"/>
    <property type="gene ID" value="ENSGACG00000028231.1"/>
</dbReference>
<evidence type="ECO:0000259" key="1">
    <source>
        <dbReference type="PROSITE" id="PS50994"/>
    </source>
</evidence>
<evidence type="ECO:0000313" key="2">
    <source>
        <dbReference type="Ensembl" id="ENSGACP00000051156.1"/>
    </source>
</evidence>
<accession>A0AAQ4QIU1</accession>
<dbReference type="PANTHER" id="PTHR37984">
    <property type="entry name" value="PROTEIN CBG26694"/>
    <property type="match status" value="1"/>
</dbReference>
<proteinExistence type="predicted"/>
<dbReference type="Gene3D" id="3.30.420.10">
    <property type="entry name" value="Ribonuclease H-like superfamily/Ribonuclease H"/>
    <property type="match status" value="1"/>
</dbReference>
<dbReference type="InterPro" id="IPR001584">
    <property type="entry name" value="Integrase_cat-core"/>
</dbReference>
<reference evidence="2" key="2">
    <citation type="submission" date="2025-08" db="UniProtKB">
        <authorList>
            <consortium name="Ensembl"/>
        </authorList>
    </citation>
    <scope>IDENTIFICATION</scope>
</reference>
<reference evidence="2 3" key="1">
    <citation type="journal article" date="2021" name="G3 (Bethesda)">
        <title>Improved contiguity of the threespine stickleback genome using long-read sequencing.</title>
        <authorList>
            <person name="Nath S."/>
            <person name="Shaw D.E."/>
            <person name="White M.A."/>
        </authorList>
    </citation>
    <scope>NUCLEOTIDE SEQUENCE [LARGE SCALE GENOMIC DNA]</scope>
    <source>
        <strain evidence="2 3">Lake Benthic</strain>
    </source>
</reference>
<dbReference type="InterPro" id="IPR050951">
    <property type="entry name" value="Retrovirus_Pol_polyprotein"/>
</dbReference>
<organism evidence="2 3">
    <name type="scientific">Gasterosteus aculeatus aculeatus</name>
    <name type="common">three-spined stickleback</name>
    <dbReference type="NCBI Taxonomy" id="481459"/>
    <lineage>
        <taxon>Eukaryota</taxon>
        <taxon>Metazoa</taxon>
        <taxon>Chordata</taxon>
        <taxon>Craniata</taxon>
        <taxon>Vertebrata</taxon>
        <taxon>Euteleostomi</taxon>
        <taxon>Actinopterygii</taxon>
        <taxon>Neopterygii</taxon>
        <taxon>Teleostei</taxon>
        <taxon>Neoteleostei</taxon>
        <taxon>Acanthomorphata</taxon>
        <taxon>Eupercaria</taxon>
        <taxon>Perciformes</taxon>
        <taxon>Cottioidei</taxon>
        <taxon>Gasterosteales</taxon>
        <taxon>Gasterosteidae</taxon>
        <taxon>Gasterosteus</taxon>
    </lineage>
</organism>
<dbReference type="InterPro" id="IPR036397">
    <property type="entry name" value="RNaseH_sf"/>
</dbReference>
<dbReference type="GeneTree" id="ENSGT01000000214408"/>
<reference evidence="2" key="3">
    <citation type="submission" date="2025-09" db="UniProtKB">
        <authorList>
            <consortium name="Ensembl"/>
        </authorList>
    </citation>
    <scope>IDENTIFICATION</scope>
</reference>